<dbReference type="InterPro" id="IPR051412">
    <property type="entry name" value="Formin_Homology_Diaphanous_sf"/>
</dbReference>
<feature type="compositionally biased region" description="Pro residues" evidence="1">
    <location>
        <begin position="253"/>
        <end position="293"/>
    </location>
</feature>
<name>A0A8K0ST76_9HYPO</name>
<organism evidence="3 4">
    <name type="scientific">Stachybotrys elegans</name>
    <dbReference type="NCBI Taxonomy" id="80388"/>
    <lineage>
        <taxon>Eukaryota</taxon>
        <taxon>Fungi</taxon>
        <taxon>Dikarya</taxon>
        <taxon>Ascomycota</taxon>
        <taxon>Pezizomycotina</taxon>
        <taxon>Sordariomycetes</taxon>
        <taxon>Hypocreomycetidae</taxon>
        <taxon>Hypocreales</taxon>
        <taxon>Stachybotryaceae</taxon>
        <taxon>Stachybotrys</taxon>
    </lineage>
</organism>
<feature type="chain" id="PRO_5035441605" evidence="2">
    <location>
        <begin position="18"/>
        <end position="312"/>
    </location>
</feature>
<accession>A0A8K0ST76</accession>
<protein>
    <submittedName>
        <fullName evidence="3">Uncharacterized protein</fullName>
    </submittedName>
</protein>
<dbReference type="GO" id="GO:0030041">
    <property type="term" value="P:actin filament polymerization"/>
    <property type="evidence" value="ECO:0007669"/>
    <property type="project" value="TreeGrafter"/>
</dbReference>
<dbReference type="EMBL" id="JAGPNK010000007">
    <property type="protein sequence ID" value="KAH7318741.1"/>
    <property type="molecule type" value="Genomic_DNA"/>
</dbReference>
<sequence>MRHFFALAALCAAPALAALEYPKYFDHKDFVYEHYHEDRIVENGHFPPLPRPHIPPPRRPYEVEHAFKLTDKFVCEKLHFFAREADYIYELVKVIDCEDRSPKCWEPVRKAIYDLEWEQDLFDTKIDKSDLNKCFDCRQEGKIACCYREYAASIIRMLKLIKYKTEFLEGGTDKYILTAVNSLRASDYTFVYELVRRMHCEKFEKEIMEAQGAVDGSTPGSIRAAFAEFVFTPYITGNKFEGPVKPPGQDNPVEPPPKPPAPGHPHAPPPPPHHGGPPPPPHHGGPPPPPYHGPPRVQVCPNGVCPGNVIPH</sequence>
<dbReference type="PANTHER" id="PTHR45691">
    <property type="entry name" value="PROTEIN DIAPHANOUS"/>
    <property type="match status" value="1"/>
</dbReference>
<keyword evidence="4" id="KW-1185">Reference proteome</keyword>
<feature type="region of interest" description="Disordered" evidence="1">
    <location>
        <begin position="240"/>
        <end position="312"/>
    </location>
</feature>
<evidence type="ECO:0000256" key="1">
    <source>
        <dbReference type="SAM" id="MobiDB-lite"/>
    </source>
</evidence>
<evidence type="ECO:0000313" key="4">
    <source>
        <dbReference type="Proteomes" id="UP000813444"/>
    </source>
</evidence>
<dbReference type="Proteomes" id="UP000813444">
    <property type="component" value="Unassembled WGS sequence"/>
</dbReference>
<dbReference type="PANTHER" id="PTHR45691:SF6">
    <property type="entry name" value="PROTEIN DIAPHANOUS"/>
    <property type="match status" value="1"/>
</dbReference>
<dbReference type="GO" id="GO:0005884">
    <property type="term" value="C:actin filament"/>
    <property type="evidence" value="ECO:0007669"/>
    <property type="project" value="TreeGrafter"/>
</dbReference>
<comment type="caution">
    <text evidence="3">The sequence shown here is derived from an EMBL/GenBank/DDBJ whole genome shotgun (WGS) entry which is preliminary data.</text>
</comment>
<dbReference type="OrthoDB" id="5150382at2759"/>
<dbReference type="AlphaFoldDB" id="A0A8K0ST76"/>
<proteinExistence type="predicted"/>
<evidence type="ECO:0000313" key="3">
    <source>
        <dbReference type="EMBL" id="KAH7318741.1"/>
    </source>
</evidence>
<feature type="signal peptide" evidence="2">
    <location>
        <begin position="1"/>
        <end position="17"/>
    </location>
</feature>
<keyword evidence="2" id="KW-0732">Signal</keyword>
<evidence type="ECO:0000256" key="2">
    <source>
        <dbReference type="SAM" id="SignalP"/>
    </source>
</evidence>
<gene>
    <name evidence="3" type="ORF">B0I35DRAFT_409581</name>
</gene>
<reference evidence="3" key="1">
    <citation type="journal article" date="2021" name="Nat. Commun.">
        <title>Genetic determinants of endophytism in the Arabidopsis root mycobiome.</title>
        <authorList>
            <person name="Mesny F."/>
            <person name="Miyauchi S."/>
            <person name="Thiergart T."/>
            <person name="Pickel B."/>
            <person name="Atanasova L."/>
            <person name="Karlsson M."/>
            <person name="Huettel B."/>
            <person name="Barry K.W."/>
            <person name="Haridas S."/>
            <person name="Chen C."/>
            <person name="Bauer D."/>
            <person name="Andreopoulos W."/>
            <person name="Pangilinan J."/>
            <person name="LaButti K."/>
            <person name="Riley R."/>
            <person name="Lipzen A."/>
            <person name="Clum A."/>
            <person name="Drula E."/>
            <person name="Henrissat B."/>
            <person name="Kohler A."/>
            <person name="Grigoriev I.V."/>
            <person name="Martin F.M."/>
            <person name="Hacquard S."/>
        </authorList>
    </citation>
    <scope>NUCLEOTIDE SEQUENCE</scope>
    <source>
        <strain evidence="3">MPI-CAGE-CH-0235</strain>
    </source>
</reference>